<keyword evidence="1" id="KW-0732">Signal</keyword>
<feature type="signal peptide" evidence="1">
    <location>
        <begin position="1"/>
        <end position="28"/>
    </location>
</feature>
<evidence type="ECO:0000313" key="3">
    <source>
        <dbReference type="Proteomes" id="UP000239001"/>
    </source>
</evidence>
<reference evidence="2 3" key="2">
    <citation type="submission" date="2018-03" db="EMBL/GenBank/DDBJ databases">
        <authorList>
            <person name="Keele B.F."/>
        </authorList>
    </citation>
    <scope>NUCLEOTIDE SEQUENCE [LARGE SCALE GENOMIC DNA]</scope>
    <source>
        <strain evidence="2 3">CCALA 016</strain>
    </source>
</reference>
<comment type="caution">
    <text evidence="2">The sequence shown here is derived from an EMBL/GenBank/DDBJ whole genome shotgun (WGS) entry which is preliminary data.</text>
</comment>
<reference evidence="2 3" key="1">
    <citation type="submission" date="2018-03" db="EMBL/GenBank/DDBJ databases">
        <title>The ancient ancestry and fast evolution of plastids.</title>
        <authorList>
            <person name="Moore K.R."/>
            <person name="Magnabosco C."/>
            <person name="Momper L."/>
            <person name="Gold D.A."/>
            <person name="Bosak T."/>
            <person name="Fournier G.P."/>
        </authorList>
    </citation>
    <scope>NUCLEOTIDE SEQUENCE [LARGE SCALE GENOMIC DNA]</scope>
    <source>
        <strain evidence="2 3">CCALA 016</strain>
    </source>
</reference>
<dbReference type="OrthoDB" id="428659at2"/>
<gene>
    <name evidence="2" type="ORF">C7H19_22805</name>
</gene>
<feature type="chain" id="PRO_5015635080" evidence="1">
    <location>
        <begin position="29"/>
        <end position="180"/>
    </location>
</feature>
<organism evidence="2 3">
    <name type="scientific">Aphanothece hegewaldii CCALA 016</name>
    <dbReference type="NCBI Taxonomy" id="2107694"/>
    <lineage>
        <taxon>Bacteria</taxon>
        <taxon>Bacillati</taxon>
        <taxon>Cyanobacteriota</taxon>
        <taxon>Cyanophyceae</taxon>
        <taxon>Oscillatoriophycideae</taxon>
        <taxon>Chroococcales</taxon>
        <taxon>Aphanothecaceae</taxon>
        <taxon>Aphanothece</taxon>
    </lineage>
</organism>
<evidence type="ECO:0000256" key="1">
    <source>
        <dbReference type="SAM" id="SignalP"/>
    </source>
</evidence>
<proteinExistence type="predicted"/>
<accession>A0A2T1LRJ8</accession>
<dbReference type="AlphaFoldDB" id="A0A2T1LRJ8"/>
<name>A0A2T1LRJ8_9CHRO</name>
<keyword evidence="3" id="KW-1185">Reference proteome</keyword>
<dbReference type="RefSeq" id="WP_106459216.1">
    <property type="nucleotide sequence ID" value="NZ_PXOH01000045.1"/>
</dbReference>
<protein>
    <submittedName>
        <fullName evidence="2">Uncharacterized protein</fullName>
    </submittedName>
</protein>
<dbReference type="Proteomes" id="UP000239001">
    <property type="component" value="Unassembled WGS sequence"/>
</dbReference>
<evidence type="ECO:0000313" key="2">
    <source>
        <dbReference type="EMBL" id="PSF31328.1"/>
    </source>
</evidence>
<sequence>MINQTFHKLTGAVLFIALTAVTASPAKAETDPNSTLISQLRGHNTYLKEEQLILSDYEIGRVRGAVGGILSVEFFEPVTVGNRTIRRTQVVGGAQPGDDVIFKVEDDKLVFVSAAKPTWISRLNIKDEGNFVSNRAEIWKELERSQEVGLPPLAPETRTFVAEPEPVTAPAVEAPIRGLW</sequence>
<dbReference type="EMBL" id="PXOH01000045">
    <property type="protein sequence ID" value="PSF31328.1"/>
    <property type="molecule type" value="Genomic_DNA"/>
</dbReference>